<comment type="similarity">
    <text evidence="2">Belongs to the aerobic coproporphyrinogen-III oxidase family.</text>
</comment>
<reference evidence="8" key="3">
    <citation type="submission" date="2023-05" db="EMBL/GenBank/DDBJ databases">
        <authorList>
            <person name="Smith C.H."/>
        </authorList>
    </citation>
    <scope>NUCLEOTIDE SEQUENCE</scope>
    <source>
        <strain evidence="8">CHS0354</strain>
        <tissue evidence="8">Mantle</tissue>
    </source>
</reference>
<keyword evidence="5" id="KW-0560">Oxidoreductase</keyword>
<evidence type="ECO:0000256" key="2">
    <source>
        <dbReference type="ARBA" id="ARBA00010644"/>
    </source>
</evidence>
<reference evidence="8" key="1">
    <citation type="journal article" date="2021" name="Genome Biol. Evol.">
        <title>A High-Quality Reference Genome for a Parasitic Bivalve with Doubly Uniparental Inheritance (Bivalvia: Unionida).</title>
        <authorList>
            <person name="Smith C.H."/>
        </authorList>
    </citation>
    <scope>NUCLEOTIDE SEQUENCE</scope>
    <source>
        <strain evidence="8">CHS0354</strain>
    </source>
</reference>
<dbReference type="PANTHER" id="PTHR10755">
    <property type="entry name" value="COPROPORPHYRINOGEN III OXIDASE, MITOCHONDRIAL"/>
    <property type="match status" value="1"/>
</dbReference>
<dbReference type="PANTHER" id="PTHR10755:SF0">
    <property type="entry name" value="OXYGEN-DEPENDENT COPROPORPHYRINOGEN-III OXIDASE, MITOCHONDRIAL"/>
    <property type="match status" value="1"/>
</dbReference>
<evidence type="ECO:0000313" key="9">
    <source>
        <dbReference type="Proteomes" id="UP001195483"/>
    </source>
</evidence>
<keyword evidence="9" id="KW-1185">Reference proteome</keyword>
<protein>
    <recommendedName>
        <fullName evidence="4">coproporphyrinogen oxidase</fullName>
        <ecNumber evidence="4">1.3.3.3</ecNumber>
    </recommendedName>
</protein>
<comment type="caution">
    <text evidence="8">The sequence shown here is derived from an EMBL/GenBank/DDBJ whole genome shotgun (WGS) entry which is preliminary data.</text>
</comment>
<evidence type="ECO:0000256" key="6">
    <source>
        <dbReference type="ARBA" id="ARBA00023244"/>
    </source>
</evidence>
<comment type="subunit">
    <text evidence="3">Homodimer.</text>
</comment>
<evidence type="ECO:0000256" key="3">
    <source>
        <dbReference type="ARBA" id="ARBA00011738"/>
    </source>
</evidence>
<dbReference type="SUPFAM" id="SSF102886">
    <property type="entry name" value="Coproporphyrinogen III oxidase"/>
    <property type="match status" value="1"/>
</dbReference>
<dbReference type="Proteomes" id="UP001195483">
    <property type="component" value="Unassembled WGS sequence"/>
</dbReference>
<evidence type="ECO:0000256" key="7">
    <source>
        <dbReference type="SAM" id="Coils"/>
    </source>
</evidence>
<dbReference type="PRINTS" id="PR00073">
    <property type="entry name" value="COPRGNOXDASE"/>
</dbReference>
<evidence type="ECO:0000313" key="8">
    <source>
        <dbReference type="EMBL" id="KAK3605119.1"/>
    </source>
</evidence>
<dbReference type="AlphaFoldDB" id="A0AAE0T877"/>
<dbReference type="EC" id="1.3.3.3" evidence="4"/>
<name>A0AAE0T877_9BIVA</name>
<organism evidence="8 9">
    <name type="scientific">Potamilus streckersoni</name>
    <dbReference type="NCBI Taxonomy" id="2493646"/>
    <lineage>
        <taxon>Eukaryota</taxon>
        <taxon>Metazoa</taxon>
        <taxon>Spiralia</taxon>
        <taxon>Lophotrochozoa</taxon>
        <taxon>Mollusca</taxon>
        <taxon>Bivalvia</taxon>
        <taxon>Autobranchia</taxon>
        <taxon>Heteroconchia</taxon>
        <taxon>Palaeoheterodonta</taxon>
        <taxon>Unionida</taxon>
        <taxon>Unionoidea</taxon>
        <taxon>Unionidae</taxon>
        <taxon>Ambleminae</taxon>
        <taxon>Lampsilini</taxon>
        <taxon>Potamilus</taxon>
    </lineage>
</organism>
<feature type="coiled-coil region" evidence="7">
    <location>
        <begin position="63"/>
        <end position="90"/>
    </location>
</feature>
<proteinExistence type="inferred from homology"/>
<evidence type="ECO:0000256" key="4">
    <source>
        <dbReference type="ARBA" id="ARBA00012869"/>
    </source>
</evidence>
<dbReference type="InterPro" id="IPR036406">
    <property type="entry name" value="Coprogen_oxidase_aer_sf"/>
</dbReference>
<feature type="coiled-coil region" evidence="7">
    <location>
        <begin position="149"/>
        <end position="176"/>
    </location>
</feature>
<dbReference type="Gene3D" id="3.40.1500.10">
    <property type="entry name" value="Coproporphyrinogen III oxidase, aerobic"/>
    <property type="match status" value="1"/>
</dbReference>
<dbReference type="GO" id="GO:0006782">
    <property type="term" value="P:protoporphyrinogen IX biosynthetic process"/>
    <property type="evidence" value="ECO:0007669"/>
    <property type="project" value="TreeGrafter"/>
</dbReference>
<dbReference type="GO" id="GO:0005737">
    <property type="term" value="C:cytoplasm"/>
    <property type="evidence" value="ECO:0007669"/>
    <property type="project" value="TreeGrafter"/>
</dbReference>
<dbReference type="GO" id="GO:0004109">
    <property type="term" value="F:coproporphyrinogen oxidase activity"/>
    <property type="evidence" value="ECO:0007669"/>
    <property type="project" value="UniProtKB-EC"/>
</dbReference>
<dbReference type="EMBL" id="JAEAOA010000085">
    <property type="protein sequence ID" value="KAK3605119.1"/>
    <property type="molecule type" value="Genomic_DNA"/>
</dbReference>
<gene>
    <name evidence="8" type="ORF">CHS0354_000787</name>
</gene>
<keyword evidence="7" id="KW-0175">Coiled coil</keyword>
<comment type="pathway">
    <text evidence="1">Porphyrin-containing compound metabolism; protoporphyrin-IX biosynthesis; protoporphyrinogen-IX from coproporphyrinogen-III (O2 route): step 1/1.</text>
</comment>
<dbReference type="Pfam" id="PF01218">
    <property type="entry name" value="Coprogen_oxidas"/>
    <property type="match status" value="1"/>
</dbReference>
<accession>A0AAE0T877</accession>
<keyword evidence="6" id="KW-0627">Porphyrin biosynthesis</keyword>
<evidence type="ECO:0000256" key="5">
    <source>
        <dbReference type="ARBA" id="ARBA00023002"/>
    </source>
</evidence>
<dbReference type="NCBIfam" id="NF003727">
    <property type="entry name" value="PRK05330.1"/>
    <property type="match status" value="1"/>
</dbReference>
<dbReference type="InterPro" id="IPR001260">
    <property type="entry name" value="Coprogen_oxidase_aer"/>
</dbReference>
<evidence type="ECO:0000256" key="1">
    <source>
        <dbReference type="ARBA" id="ARBA00005168"/>
    </source>
</evidence>
<reference evidence="8" key="2">
    <citation type="journal article" date="2021" name="Genome Biol. Evol.">
        <title>Developing a high-quality reference genome for a parasitic bivalve with doubly uniparental inheritance (Bivalvia: Unionida).</title>
        <authorList>
            <person name="Smith C.H."/>
        </authorList>
    </citation>
    <scope>NUCLEOTIDE SEQUENCE</scope>
    <source>
        <strain evidence="8">CHS0354</strain>
        <tissue evidence="8">Mantle</tissue>
    </source>
</reference>
<sequence length="527" mass="61390">MVVSKELIADLVEMQKKVLEKIDILQNEGTIPKEIEILDFQIRELESKLEKNTHLIKRRNAHLKNVELEITAIREKIEKHKEQQNEVKSNKDFDLLSAQIENERRSEAEKEKERMDVVLEIMRLENTIQSEEGLTNKISEKTNSLSTLVSELQSIREKSKHQLQSLDEAISLLKNKILSVDENLFELFETISCRVNDAVVPFDRHACSGCRTSIPASRHLKMRESVVTYIEYLHRIITEEVVNIERENENDAPSVFREDNWKMPNSGGGGITRVLENGSVFEKAGVNFSNVKGSLSEKLATRLNTMPSDFFATGVSVVIHPKNPFVPTAHCNYRYFEQYDSNGTLLKAWFGGGADLTPYFPYLEDIQHFHRTLKNACSKHENLSYDLYKQKCDDYFFLPHRNETRGVGGIFFDYLNDNLLKNFEFLKSVGNAFVKAYFPIVKKRNLEPYSSQEREFQLYRRGRYVEFNLLFDRGTLFGIETLGRTESILMSLPNQVHWIYDYQPKTEREKDIYKCLKPRDWLLETKL</sequence>